<feature type="compositionally biased region" description="Polar residues" evidence="1">
    <location>
        <begin position="130"/>
        <end position="142"/>
    </location>
</feature>
<dbReference type="InterPro" id="IPR051870">
    <property type="entry name" value="Elongin-A_domain"/>
</dbReference>
<feature type="region of interest" description="Disordered" evidence="1">
    <location>
        <begin position="344"/>
        <end position="433"/>
    </location>
</feature>
<comment type="caution">
    <text evidence="2">The sequence shown here is derived from an EMBL/GenBank/DDBJ whole genome shotgun (WGS) entry which is preliminary data.</text>
</comment>
<feature type="compositionally biased region" description="Low complexity" evidence="1">
    <location>
        <begin position="34"/>
        <end position="45"/>
    </location>
</feature>
<proteinExistence type="predicted"/>
<feature type="compositionally biased region" description="Low complexity" evidence="1">
    <location>
        <begin position="344"/>
        <end position="377"/>
    </location>
</feature>
<dbReference type="PANTHER" id="PTHR15141:SF76">
    <property type="entry name" value="TRANSCRIPTION ELONGATION FACTOR B POLYPEPTIDE 3"/>
    <property type="match status" value="1"/>
</dbReference>
<keyword evidence="3" id="KW-1185">Reference proteome</keyword>
<dbReference type="AlphaFoldDB" id="A0A9N9DME0"/>
<feature type="compositionally biased region" description="Polar residues" evidence="1">
    <location>
        <begin position="46"/>
        <end position="71"/>
    </location>
</feature>
<organism evidence="2 3">
    <name type="scientific">Ambispora gerdemannii</name>
    <dbReference type="NCBI Taxonomy" id="144530"/>
    <lineage>
        <taxon>Eukaryota</taxon>
        <taxon>Fungi</taxon>
        <taxon>Fungi incertae sedis</taxon>
        <taxon>Mucoromycota</taxon>
        <taxon>Glomeromycotina</taxon>
        <taxon>Glomeromycetes</taxon>
        <taxon>Archaeosporales</taxon>
        <taxon>Ambisporaceae</taxon>
        <taxon>Ambispora</taxon>
    </lineage>
</organism>
<dbReference type="Gene3D" id="6.10.250.3180">
    <property type="match status" value="1"/>
</dbReference>
<feature type="compositionally biased region" description="Polar residues" evidence="1">
    <location>
        <begin position="378"/>
        <end position="391"/>
    </location>
</feature>
<gene>
    <name evidence="2" type="ORF">AGERDE_LOCUS11203</name>
</gene>
<reference evidence="2" key="1">
    <citation type="submission" date="2021-06" db="EMBL/GenBank/DDBJ databases">
        <authorList>
            <person name="Kallberg Y."/>
            <person name="Tangrot J."/>
            <person name="Rosling A."/>
        </authorList>
    </citation>
    <scope>NUCLEOTIDE SEQUENCE</scope>
    <source>
        <strain evidence="2">MT106</strain>
    </source>
</reference>
<dbReference type="GO" id="GO:0070449">
    <property type="term" value="C:elongin complex"/>
    <property type="evidence" value="ECO:0007669"/>
    <property type="project" value="InterPro"/>
</dbReference>
<evidence type="ECO:0000313" key="2">
    <source>
        <dbReference type="EMBL" id="CAG8646106.1"/>
    </source>
</evidence>
<dbReference type="InterPro" id="IPR010684">
    <property type="entry name" value="RNA_pol_II_trans_fac_SIII_A"/>
</dbReference>
<accession>A0A9N9DME0</accession>
<dbReference type="EMBL" id="CAJVPL010004312">
    <property type="protein sequence ID" value="CAG8646106.1"/>
    <property type="molecule type" value="Genomic_DNA"/>
</dbReference>
<evidence type="ECO:0000256" key="1">
    <source>
        <dbReference type="SAM" id="MobiDB-lite"/>
    </source>
</evidence>
<protein>
    <submittedName>
        <fullName evidence="2">13572_t:CDS:1</fullName>
    </submittedName>
</protein>
<dbReference type="Pfam" id="PF06881">
    <property type="entry name" value="Elongin_A"/>
    <property type="match status" value="1"/>
</dbReference>
<dbReference type="GO" id="GO:0006368">
    <property type="term" value="P:transcription elongation by RNA polymerase II"/>
    <property type="evidence" value="ECO:0007669"/>
    <property type="project" value="InterPro"/>
</dbReference>
<feature type="region of interest" description="Disordered" evidence="1">
    <location>
        <begin position="1"/>
        <end position="145"/>
    </location>
</feature>
<name>A0A9N9DME0_9GLOM</name>
<dbReference type="OrthoDB" id="21513at2759"/>
<feature type="compositionally biased region" description="Low complexity" evidence="1">
    <location>
        <begin position="101"/>
        <end position="124"/>
    </location>
</feature>
<sequence>TPGTNSSSRKPFDREAFLAKHKVRKIQPHEKEVSTSNSSVSSSSTKAVKNFSSTSTRNDQKNTQNQKSTIIANPISAAKDAKKPITVINSPPAINNDRVKSTNSKSGTSSSASSILSKSKTSTSQKRPDTSQSLKPNDTIGSKNLRKVDAAKVAKLLNFAGRKNPPPIRGPPISGKQKIKSLVDICISKIIQNIEMLNDIGNVPVDLLRPVLKSVSAEQLKRLQDNSEELAEVSNGLWRDLCLREFRNDDAADKRIRDELYNHEKLYWELDKKRKIKQEEDERRIQILAENTRKRYAREEEKKERKKIKVLPFTPLPKNRNSRQQKSIIRKLYDSAPKLDRPFRTSSVAASSRSGSTSQASVFVRGTGSSGSTVRSSAISNSLRTASTSVASVRPGGVERRQNGNERFLPYRRTEASSSRSSSQGVTVSRERQ</sequence>
<feature type="non-terminal residue" evidence="2">
    <location>
        <position position="1"/>
    </location>
</feature>
<feature type="non-terminal residue" evidence="2">
    <location>
        <position position="433"/>
    </location>
</feature>
<dbReference type="Proteomes" id="UP000789831">
    <property type="component" value="Unassembled WGS sequence"/>
</dbReference>
<dbReference type="PANTHER" id="PTHR15141">
    <property type="entry name" value="TRANSCRIPTION ELONGATION FACTOR B POLYPEPTIDE 3"/>
    <property type="match status" value="1"/>
</dbReference>
<evidence type="ECO:0000313" key="3">
    <source>
        <dbReference type="Proteomes" id="UP000789831"/>
    </source>
</evidence>